<dbReference type="Pfam" id="PF00571">
    <property type="entry name" value="CBS"/>
    <property type="match status" value="1"/>
</dbReference>
<dbReference type="PROSITE" id="PS51371">
    <property type="entry name" value="CBS"/>
    <property type="match status" value="1"/>
</dbReference>
<dbReference type="OrthoDB" id="5295117at2"/>
<organism evidence="3 4">
    <name type="scientific">Aromatoleum tolulyticum</name>
    <dbReference type="NCBI Taxonomy" id="34027"/>
    <lineage>
        <taxon>Bacteria</taxon>
        <taxon>Pseudomonadati</taxon>
        <taxon>Pseudomonadota</taxon>
        <taxon>Betaproteobacteria</taxon>
        <taxon>Rhodocyclales</taxon>
        <taxon>Rhodocyclaceae</taxon>
        <taxon>Aromatoleum</taxon>
    </lineage>
</organism>
<keyword evidence="1" id="KW-0129">CBS domain</keyword>
<dbReference type="Proteomes" id="UP000186819">
    <property type="component" value="Unassembled WGS sequence"/>
</dbReference>
<evidence type="ECO:0000313" key="4">
    <source>
        <dbReference type="Proteomes" id="UP000186819"/>
    </source>
</evidence>
<feature type="domain" description="CBS" evidence="2">
    <location>
        <begin position="42"/>
        <end position="101"/>
    </location>
</feature>
<reference evidence="4" key="1">
    <citation type="submission" date="2017-01" db="EMBL/GenBank/DDBJ databases">
        <authorList>
            <person name="Varghese N."/>
            <person name="Submissions S."/>
        </authorList>
    </citation>
    <scope>NUCLEOTIDE SEQUENCE [LARGE SCALE GENOMIC DNA]</scope>
    <source>
        <strain evidence="4">ATCC 51758</strain>
    </source>
</reference>
<dbReference type="STRING" id="34027.SAMN05421829_10415"/>
<dbReference type="AlphaFoldDB" id="A0A1N6SBG2"/>
<sequence>MNREFEPLPQARLAGLHCEVARTDESRRVSASSPAVEVMTDFTRVPAATISGETPLDDANRAMLLRGVRLLLVSDARHLVRGVITVADLLGERPVHTARDRGVTLGELTVDSVMTPLEKTEAVELGEIMRADVGHIVATLRRSGRQHLLVLEREEGGRGLIRGIFSASQIARQLGEPQPMITEIARTFAEIEAAIAA</sequence>
<dbReference type="InterPro" id="IPR046342">
    <property type="entry name" value="CBS_dom_sf"/>
</dbReference>
<protein>
    <submittedName>
        <fullName evidence="3">CBS domain-containing protein</fullName>
    </submittedName>
</protein>
<proteinExistence type="predicted"/>
<evidence type="ECO:0000313" key="3">
    <source>
        <dbReference type="EMBL" id="SIQ38292.1"/>
    </source>
</evidence>
<gene>
    <name evidence="3" type="ORF">SAMN05421829_10415</name>
</gene>
<dbReference type="SUPFAM" id="SSF54631">
    <property type="entry name" value="CBS-domain pair"/>
    <property type="match status" value="1"/>
</dbReference>
<keyword evidence="4" id="KW-1185">Reference proteome</keyword>
<dbReference type="InterPro" id="IPR000644">
    <property type="entry name" value="CBS_dom"/>
</dbReference>
<evidence type="ECO:0000256" key="1">
    <source>
        <dbReference type="PROSITE-ProRule" id="PRU00703"/>
    </source>
</evidence>
<evidence type="ECO:0000259" key="2">
    <source>
        <dbReference type="PROSITE" id="PS51371"/>
    </source>
</evidence>
<dbReference type="Gene3D" id="3.10.580.10">
    <property type="entry name" value="CBS-domain"/>
    <property type="match status" value="1"/>
</dbReference>
<name>A0A1N6SBG2_9RHOO</name>
<dbReference type="EMBL" id="FTMD01000004">
    <property type="protein sequence ID" value="SIQ38292.1"/>
    <property type="molecule type" value="Genomic_DNA"/>
</dbReference>
<accession>A0A1N6SBG2</accession>